<evidence type="ECO:0000259" key="1">
    <source>
        <dbReference type="Pfam" id="PF18737"/>
    </source>
</evidence>
<gene>
    <name evidence="2" type="ORF">K2F26_21285</name>
</gene>
<accession>A0ABX8WYS7</accession>
<name>A0ABX8WYS7_9CYAN</name>
<dbReference type="EMBL" id="CP080598">
    <property type="protein sequence ID" value="QYX31321.1"/>
    <property type="molecule type" value="Genomic_DNA"/>
</dbReference>
<feature type="domain" description="MAE-28990/MAE-18760-like HEPN" evidence="1">
    <location>
        <begin position="5"/>
        <end position="241"/>
    </location>
</feature>
<dbReference type="Proteomes" id="UP000826540">
    <property type="component" value="Chromosome"/>
</dbReference>
<evidence type="ECO:0000313" key="3">
    <source>
        <dbReference type="Proteomes" id="UP000826540"/>
    </source>
</evidence>
<evidence type="ECO:0000313" key="2">
    <source>
        <dbReference type="EMBL" id="QYX31321.1"/>
    </source>
</evidence>
<reference evidence="2 3" key="1">
    <citation type="journal article" date="2022" name="J. Am. Chem. Soc.">
        <title>Biosynthesis of Guanitoxin Enables Global Environmental Detection in Freshwater Cyanobacteria.</title>
        <authorList>
            <person name="Lima S.T."/>
            <person name="Fallon T.R."/>
            <person name="Cordoza J.L."/>
            <person name="Chekan J.R."/>
            <person name="Delbaje E."/>
            <person name="Hopiavuori A.R."/>
            <person name="Alvarenga D.O."/>
            <person name="Wood S.M."/>
            <person name="Luhavaya H."/>
            <person name="Baumgartner J.T."/>
            <person name="Dorr F.A."/>
            <person name="Etchegaray A."/>
            <person name="Pinto E."/>
            <person name="McKinnie S.M.K."/>
            <person name="Fiore M.F."/>
            <person name="Moore B.S."/>
        </authorList>
    </citation>
    <scope>NUCLEOTIDE SEQUENCE [LARGE SCALE GENOMIC DNA]</scope>
    <source>
        <strain evidence="2 3">ITEP-024</strain>
    </source>
</reference>
<dbReference type="RefSeq" id="WP_220609381.1">
    <property type="nucleotide sequence ID" value="NZ_CP080598.1"/>
</dbReference>
<protein>
    <recommendedName>
        <fullName evidence="1">MAE-28990/MAE-18760-like HEPN domain-containing protein</fullName>
    </recommendedName>
</protein>
<organism evidence="2 3">
    <name type="scientific">Sphaerospermopsis torques-reginae ITEP-024</name>
    <dbReference type="NCBI Taxonomy" id="984208"/>
    <lineage>
        <taxon>Bacteria</taxon>
        <taxon>Bacillati</taxon>
        <taxon>Cyanobacteriota</taxon>
        <taxon>Cyanophyceae</taxon>
        <taxon>Nostocales</taxon>
        <taxon>Aphanizomenonaceae</taxon>
        <taxon>Sphaerospermopsis</taxon>
        <taxon>Sphaerospermopsis torques-reginae</taxon>
    </lineage>
</organism>
<dbReference type="InterPro" id="IPR040788">
    <property type="entry name" value="HEPN_MAE_28990"/>
</dbReference>
<keyword evidence="3" id="KW-1185">Reference proteome</keyword>
<proteinExistence type="predicted"/>
<dbReference type="Pfam" id="PF18737">
    <property type="entry name" value="HEPN_MAE_28990"/>
    <property type="match status" value="1"/>
</dbReference>
<sequence length="244" mass="27958">MKPFIRDFQKRVAELEKYFDLVDKIENLGVLSTNSITFPSGEYIVDSDLQKILKSHCYLLLYNLIESSIRNGIVAIHDAISLEGITYKDLSPKIKMIWLANDKSKIFIDSLLDSSLQNEKQVVKDNLANKLKELLESVIDNTEISLSIENIPISGNLDSKTIEGLKNMYGFYGDQLPKKEIDHILDKVVKLRCDLAHGNYSFSEVSNLIPWHQIVDEKNKIVEHLTKILQNIDKYIDEKKFLSA</sequence>